<dbReference type="PATRIC" id="fig|299146.4.peg.1482"/>
<protein>
    <submittedName>
        <fullName evidence="3">Helix-hairpin-helix domain-containing protein</fullName>
    </submittedName>
</protein>
<feature type="region of interest" description="Disordered" evidence="1">
    <location>
        <begin position="58"/>
        <end position="158"/>
    </location>
</feature>
<accession>A0A1A8ZED7</accession>
<dbReference type="OrthoDB" id="3298812at2"/>
<dbReference type="Gene3D" id="1.10.150.20">
    <property type="entry name" value="5' to 3' exonuclease, C-terminal subdomain"/>
    <property type="match status" value="1"/>
</dbReference>
<dbReference type="AlphaFoldDB" id="A0A1A8ZED7"/>
<feature type="transmembrane region" description="Helical" evidence="2">
    <location>
        <begin position="6"/>
        <end position="25"/>
    </location>
</feature>
<sequence>MSPSFALWLVGILTVVTGLVIWRVLAGGRTTTDQAAPIVEGDPASAPGDQERHATVVDEVPPPAAVIDEPAPAREEATPVAETTVPPAADAAEPADAEPAADAAEAEDAAAEPAEAEQPATVEPEPASTVTEPVAAEVEPATAPAEPVAPATIPVPRTPVENGAVATAEPATPDNGPADDFRKIQGIGPKMAAGLQDAGIRTYRQLAELDEAALREVIKAAGLRAAPGLATWPQQAKVLAGAEPVLPAAGGNA</sequence>
<feature type="compositionally biased region" description="Low complexity" evidence="1">
    <location>
        <begin position="78"/>
        <end position="103"/>
    </location>
</feature>
<evidence type="ECO:0000313" key="4">
    <source>
        <dbReference type="Proteomes" id="UP000198765"/>
    </source>
</evidence>
<proteinExistence type="predicted"/>
<evidence type="ECO:0000256" key="2">
    <source>
        <dbReference type="SAM" id="Phobius"/>
    </source>
</evidence>
<dbReference type="Proteomes" id="UP000198765">
    <property type="component" value="Chromosome I"/>
</dbReference>
<reference evidence="3 4" key="1">
    <citation type="submission" date="2016-06" db="EMBL/GenBank/DDBJ databases">
        <authorList>
            <person name="Kjaerup R.B."/>
            <person name="Dalgaard T.S."/>
            <person name="Juul-Madsen H.R."/>
        </authorList>
    </citation>
    <scope>NUCLEOTIDE SEQUENCE [LARGE SCALE GENOMIC DNA]</scope>
    <source>
        <strain evidence="3 4">DSM 45248</strain>
    </source>
</reference>
<name>A0A1A8ZED7_9ACTN</name>
<keyword evidence="2" id="KW-0472">Membrane</keyword>
<organism evidence="3 4">
    <name type="scientific">Micromonospora narathiwatensis</name>
    <dbReference type="NCBI Taxonomy" id="299146"/>
    <lineage>
        <taxon>Bacteria</taxon>
        <taxon>Bacillati</taxon>
        <taxon>Actinomycetota</taxon>
        <taxon>Actinomycetes</taxon>
        <taxon>Micromonosporales</taxon>
        <taxon>Micromonosporaceae</taxon>
        <taxon>Micromonospora</taxon>
    </lineage>
</organism>
<keyword evidence="2" id="KW-0812">Transmembrane</keyword>
<dbReference type="RefSeq" id="WP_091192488.1">
    <property type="nucleotide sequence ID" value="NZ_LT594324.1"/>
</dbReference>
<gene>
    <name evidence="3" type="ORF">GA0070621_1431</name>
</gene>
<keyword evidence="2" id="KW-1133">Transmembrane helix</keyword>
<feature type="compositionally biased region" description="Low complexity" evidence="1">
    <location>
        <begin position="111"/>
        <end position="155"/>
    </location>
</feature>
<evidence type="ECO:0000313" key="3">
    <source>
        <dbReference type="EMBL" id="SBT42164.1"/>
    </source>
</evidence>
<dbReference type="Pfam" id="PF14520">
    <property type="entry name" value="HHH_5"/>
    <property type="match status" value="1"/>
</dbReference>
<keyword evidence="4" id="KW-1185">Reference proteome</keyword>
<dbReference type="EMBL" id="LT594324">
    <property type="protein sequence ID" value="SBT42164.1"/>
    <property type="molecule type" value="Genomic_DNA"/>
</dbReference>
<evidence type="ECO:0000256" key="1">
    <source>
        <dbReference type="SAM" id="MobiDB-lite"/>
    </source>
</evidence>